<evidence type="ECO:0000256" key="7">
    <source>
        <dbReference type="ARBA" id="ARBA00023002"/>
    </source>
</evidence>
<keyword evidence="7" id="KW-0560">Oxidoreductase</keyword>
<dbReference type="Pfam" id="PF07992">
    <property type="entry name" value="Pyr_redox_2"/>
    <property type="match status" value="1"/>
</dbReference>
<evidence type="ECO:0000256" key="1">
    <source>
        <dbReference type="ARBA" id="ARBA00001974"/>
    </source>
</evidence>
<proteinExistence type="inferred from homology"/>
<gene>
    <name evidence="12" type="primary">SQRDL_2</name>
    <name evidence="12" type="ORF">g.13533</name>
</gene>
<dbReference type="GO" id="GO:0070221">
    <property type="term" value="P:sulfide oxidation, using sulfide:quinone oxidoreductase"/>
    <property type="evidence" value="ECO:0007669"/>
    <property type="project" value="TreeGrafter"/>
</dbReference>
<dbReference type="GO" id="GO:0005739">
    <property type="term" value="C:mitochondrion"/>
    <property type="evidence" value="ECO:0007669"/>
    <property type="project" value="UniProtKB-SubCell"/>
</dbReference>
<evidence type="ECO:0000256" key="4">
    <source>
        <dbReference type="ARBA" id="ARBA00022719"/>
    </source>
</evidence>
<dbReference type="PANTHER" id="PTHR10632">
    <property type="entry name" value="SULFIDE:QUINONE OXIDOREDUCTASE"/>
    <property type="match status" value="1"/>
</dbReference>
<evidence type="ECO:0000259" key="11">
    <source>
        <dbReference type="Pfam" id="PF07992"/>
    </source>
</evidence>
<accession>A0A1D1YIN1</accession>
<dbReference type="InterPro" id="IPR023753">
    <property type="entry name" value="FAD/NAD-binding_dom"/>
</dbReference>
<evidence type="ECO:0000256" key="3">
    <source>
        <dbReference type="ARBA" id="ARBA00022630"/>
    </source>
</evidence>
<evidence type="ECO:0000313" key="12">
    <source>
        <dbReference type="EMBL" id="JAT54498.1"/>
    </source>
</evidence>
<keyword evidence="5" id="KW-0274">FAD</keyword>
<evidence type="ECO:0000256" key="8">
    <source>
        <dbReference type="ARBA" id="ARBA00023128"/>
    </source>
</evidence>
<dbReference type="PANTHER" id="PTHR10632:SF2">
    <property type="entry name" value="SULFIDE:QUINONE OXIDOREDUCTASE, MITOCHONDRIAL"/>
    <property type="match status" value="1"/>
</dbReference>
<feature type="non-terminal residue" evidence="12">
    <location>
        <position position="1"/>
    </location>
</feature>
<evidence type="ECO:0000256" key="6">
    <source>
        <dbReference type="ARBA" id="ARBA00022946"/>
    </source>
</evidence>
<evidence type="ECO:0000256" key="10">
    <source>
        <dbReference type="ARBA" id="ARBA00070160"/>
    </source>
</evidence>
<keyword evidence="6" id="KW-0809">Transit peptide</keyword>
<dbReference type="FunFam" id="3.50.50.60:FF:000034">
    <property type="entry name" value="sulfide:quinone oxidoreductase, mitochondrial"/>
    <property type="match status" value="1"/>
</dbReference>
<dbReference type="GO" id="GO:0070224">
    <property type="term" value="F:sulfide:quinone oxidoreductase activity"/>
    <property type="evidence" value="ECO:0007669"/>
    <property type="project" value="TreeGrafter"/>
</dbReference>
<dbReference type="Gene3D" id="3.50.50.60">
    <property type="entry name" value="FAD/NAD(P)-binding domain"/>
    <property type="match status" value="2"/>
</dbReference>
<keyword evidence="4" id="KW-0874">Quinone</keyword>
<organism evidence="12">
    <name type="scientific">Anthurium amnicola</name>
    <dbReference type="NCBI Taxonomy" id="1678845"/>
    <lineage>
        <taxon>Eukaryota</taxon>
        <taxon>Viridiplantae</taxon>
        <taxon>Streptophyta</taxon>
        <taxon>Embryophyta</taxon>
        <taxon>Tracheophyta</taxon>
        <taxon>Spermatophyta</taxon>
        <taxon>Magnoliopsida</taxon>
        <taxon>Liliopsida</taxon>
        <taxon>Araceae</taxon>
        <taxon>Pothoideae</taxon>
        <taxon>Potheae</taxon>
        <taxon>Anthurium</taxon>
    </lineage>
</organism>
<dbReference type="SUPFAM" id="SSF51905">
    <property type="entry name" value="FAD/NAD(P)-binding domain"/>
    <property type="match status" value="2"/>
</dbReference>
<dbReference type="InterPro" id="IPR015904">
    <property type="entry name" value="Sulphide_quinone_reductase"/>
</dbReference>
<evidence type="ECO:0000256" key="2">
    <source>
        <dbReference type="ARBA" id="ARBA00004173"/>
    </source>
</evidence>
<comment type="similarity">
    <text evidence="9">Belongs to the SQRD family.</text>
</comment>
<sequence>FKPFQRGKMFAKSNSLVNGGKNLLKRVASTKPNAVPTYKLVVIGGGTGGLAVSSTLSKVLGKHQVAVIEPSDVHYYQPLWTFVGAGIKTLADSAKPTEEVMPKDAYWIKNTVAKVQPSDNLIELADGQKIAYDYLVVATGLQCHWNKIRGLPETLGKNGVTSNYSLDSVEKTWEFIREFKGGNAIFTMPSTPIKCPGAAVKIAYLAEDHFTKNRIRNKSNVIYNTSMGRIFSIDKYAKSLERVAKERGMEVNVFTELEEVQGHKKEAVFKCKGEKGEEKKIFNYDLLHVTPPMGPPSFIGESGLGNPAGFVDVDKYTLQHVKYPNIFSLGDSSSAPTSKTAAAISVQSGVLKKNLLDVMSDKLDPYNAAKYDGYASCPLLVGKDKLILAEFSGYTGKPMETFPIDQGQERSSMYWLTKEVIPEIYWSGLVKGTWTGPQRFRNMFSYLP</sequence>
<dbReference type="GO" id="GO:0048038">
    <property type="term" value="F:quinone binding"/>
    <property type="evidence" value="ECO:0007669"/>
    <property type="project" value="UniProtKB-KW"/>
</dbReference>
<dbReference type="AlphaFoldDB" id="A0A1D1YIN1"/>
<protein>
    <recommendedName>
        <fullName evidence="10">Sulfide:quinone oxidoreductase, mitochondrial</fullName>
    </recommendedName>
</protein>
<keyword evidence="3" id="KW-0285">Flavoprotein</keyword>
<dbReference type="GO" id="GO:0071949">
    <property type="term" value="F:FAD binding"/>
    <property type="evidence" value="ECO:0007669"/>
    <property type="project" value="TreeGrafter"/>
</dbReference>
<dbReference type="EMBL" id="GDJX01013438">
    <property type="protein sequence ID" value="JAT54498.1"/>
    <property type="molecule type" value="Transcribed_RNA"/>
</dbReference>
<reference evidence="12" key="1">
    <citation type="submission" date="2015-07" db="EMBL/GenBank/DDBJ databases">
        <title>Transcriptome Assembly of Anthurium amnicola.</title>
        <authorList>
            <person name="Suzuki J."/>
        </authorList>
    </citation>
    <scope>NUCLEOTIDE SEQUENCE</scope>
</reference>
<comment type="cofactor">
    <cofactor evidence="1">
        <name>FAD</name>
        <dbReference type="ChEBI" id="CHEBI:57692"/>
    </cofactor>
</comment>
<name>A0A1D1YIN1_9ARAE</name>
<comment type="subcellular location">
    <subcellularLocation>
        <location evidence="2">Mitochondrion</location>
    </subcellularLocation>
</comment>
<keyword evidence="8" id="KW-0496">Mitochondrion</keyword>
<feature type="domain" description="FAD/NAD(P)-binding" evidence="11">
    <location>
        <begin position="38"/>
        <end position="159"/>
    </location>
</feature>
<evidence type="ECO:0000256" key="5">
    <source>
        <dbReference type="ARBA" id="ARBA00022827"/>
    </source>
</evidence>
<dbReference type="InterPro" id="IPR036188">
    <property type="entry name" value="FAD/NAD-bd_sf"/>
</dbReference>
<evidence type="ECO:0000256" key="9">
    <source>
        <dbReference type="ARBA" id="ARBA00060891"/>
    </source>
</evidence>